<organism evidence="1 2">
    <name type="scientific">Macrosiphum euphorbiae</name>
    <name type="common">potato aphid</name>
    <dbReference type="NCBI Taxonomy" id="13131"/>
    <lineage>
        <taxon>Eukaryota</taxon>
        <taxon>Metazoa</taxon>
        <taxon>Ecdysozoa</taxon>
        <taxon>Arthropoda</taxon>
        <taxon>Hexapoda</taxon>
        <taxon>Insecta</taxon>
        <taxon>Pterygota</taxon>
        <taxon>Neoptera</taxon>
        <taxon>Paraneoptera</taxon>
        <taxon>Hemiptera</taxon>
        <taxon>Sternorrhyncha</taxon>
        <taxon>Aphidomorpha</taxon>
        <taxon>Aphidoidea</taxon>
        <taxon>Aphididae</taxon>
        <taxon>Macrosiphini</taxon>
        <taxon>Macrosiphum</taxon>
    </lineage>
</organism>
<name>A0AAV0WS24_9HEMI</name>
<gene>
    <name evidence="1" type="ORF">MEUPH1_LOCUS14317</name>
</gene>
<accession>A0AAV0WS24</accession>
<comment type="caution">
    <text evidence="1">The sequence shown here is derived from an EMBL/GenBank/DDBJ whole genome shotgun (WGS) entry which is preliminary data.</text>
</comment>
<evidence type="ECO:0000313" key="2">
    <source>
        <dbReference type="Proteomes" id="UP001160148"/>
    </source>
</evidence>
<dbReference type="EMBL" id="CARXXK010000002">
    <property type="protein sequence ID" value="CAI6358845.1"/>
    <property type="molecule type" value="Genomic_DNA"/>
</dbReference>
<sequence length="277" mass="32314">MSKRRLKTILDLSCGNSGKTNTNLEKNIKHGNQTFKDFLSAAEFVFEDFETDLVNLGNVDVVKNDVNMLLQTENIFDPDNTQYCVENESNDDMIFYDDLQYNVECETNNIVDNSLELNLINNKLVVCNENSHNKSLDVETFKLNDLNFIVEDNEENNVLNCKKRHSIVPQPDKWKRETTKRLRMNGEEYIGYERKKSVVSHNVIRPPRNIKPTCMSQYCQNAKNRFCNTFDETQRLEIFLTFWKATWEEKKTLACSLVNKIKKNDLLKATVMIVDNV</sequence>
<proteinExistence type="predicted"/>
<keyword evidence="2" id="KW-1185">Reference proteome</keyword>
<reference evidence="1 2" key="1">
    <citation type="submission" date="2023-01" db="EMBL/GenBank/DDBJ databases">
        <authorList>
            <person name="Whitehead M."/>
        </authorList>
    </citation>
    <scope>NUCLEOTIDE SEQUENCE [LARGE SCALE GENOMIC DNA]</scope>
</reference>
<dbReference type="AlphaFoldDB" id="A0AAV0WS24"/>
<dbReference type="Proteomes" id="UP001160148">
    <property type="component" value="Unassembled WGS sequence"/>
</dbReference>
<protein>
    <submittedName>
        <fullName evidence="1">Uncharacterized protein</fullName>
    </submittedName>
</protein>
<evidence type="ECO:0000313" key="1">
    <source>
        <dbReference type="EMBL" id="CAI6358845.1"/>
    </source>
</evidence>